<gene>
    <name evidence="5" type="ORF">SAMN05428963_104202</name>
</gene>
<evidence type="ECO:0000313" key="6">
    <source>
        <dbReference type="Proteomes" id="UP000190135"/>
    </source>
</evidence>
<dbReference type="PANTHER" id="PTHR30386">
    <property type="entry name" value="MEMBRANE FUSION SUBUNIT OF EMRAB-TOLC MULTIDRUG EFFLUX PUMP"/>
    <property type="match status" value="1"/>
</dbReference>
<dbReference type="InterPro" id="IPR058625">
    <property type="entry name" value="MdtA-like_BSH"/>
</dbReference>
<dbReference type="AlphaFoldDB" id="A0A1T4PW45"/>
<proteinExistence type="predicted"/>
<sequence>MNRVFRSISTYVALLVGVAGVLLVLYAWNLPPFHTSVETTNNAYVRGQVTTLSPQITGIVTEVPVKDYQRVKEGDLLVKLDDRIYRQKLDQAKATLESQKAALGNSEQDRRSAEASIRSYEAQVTSAKAALESASSNWERIEPLAKKGVMTSGEAISAESKFRQAEAAVKQAEAALDVAKQKLQSTIVGRRSLEAAVASAEAAVHLAEIDLQNTRITAPRDGTLGEVGAHVGQYATAGSQLVSIVPDAVWVVANFKETQLPHMKPGQRVTFTVDALADTSLSGTIERFSPAAGSEFSVIKSDNATGNFTKIAQRIPVRIGIDADQPLAERLVPGMSVEVSVDTAQSARQTTLASNAAARTM</sequence>
<dbReference type="RefSeq" id="WP_078707731.1">
    <property type="nucleotide sequence ID" value="NZ_FUXL01000004.1"/>
</dbReference>
<dbReference type="GO" id="GO:0055085">
    <property type="term" value="P:transmembrane transport"/>
    <property type="evidence" value="ECO:0007669"/>
    <property type="project" value="InterPro"/>
</dbReference>
<dbReference type="EMBL" id="FUXL01000004">
    <property type="protein sequence ID" value="SJZ95780.1"/>
    <property type="molecule type" value="Genomic_DNA"/>
</dbReference>
<dbReference type="Gene3D" id="2.40.30.170">
    <property type="match status" value="1"/>
</dbReference>
<dbReference type="InterPro" id="IPR050739">
    <property type="entry name" value="MFP"/>
</dbReference>
<feature type="domain" description="p-hydroxybenzoic acid efflux pump subunit AaeA-like beta-barrel" evidence="4">
    <location>
        <begin position="250"/>
        <end position="341"/>
    </location>
</feature>
<feature type="coiled-coil region" evidence="1">
    <location>
        <begin position="89"/>
        <end position="182"/>
    </location>
</feature>
<keyword evidence="1" id="KW-0175">Coiled coil</keyword>
<dbReference type="OrthoDB" id="9811754at2"/>
<protein>
    <submittedName>
        <fullName evidence="5">Multidrug resistance efflux pump</fullName>
    </submittedName>
</protein>
<dbReference type="Pfam" id="PF25963">
    <property type="entry name" value="Beta-barrel_AAEA"/>
    <property type="match status" value="1"/>
</dbReference>
<dbReference type="InterPro" id="IPR058624">
    <property type="entry name" value="MdtA-like_HH"/>
</dbReference>
<dbReference type="InterPro" id="IPR058634">
    <property type="entry name" value="AaeA-lik-b-barrel"/>
</dbReference>
<dbReference type="Proteomes" id="UP000190135">
    <property type="component" value="Unassembled WGS sequence"/>
</dbReference>
<dbReference type="Gene3D" id="1.10.287.470">
    <property type="entry name" value="Helix hairpin bin"/>
    <property type="match status" value="2"/>
</dbReference>
<dbReference type="PRINTS" id="PR01490">
    <property type="entry name" value="RTXTOXIND"/>
</dbReference>
<dbReference type="Pfam" id="PF25917">
    <property type="entry name" value="BSH_RND"/>
    <property type="match status" value="1"/>
</dbReference>
<dbReference type="STRING" id="1365950.SAMN05428963_104202"/>
<evidence type="ECO:0000259" key="3">
    <source>
        <dbReference type="Pfam" id="PF25917"/>
    </source>
</evidence>
<dbReference type="Pfam" id="PF25876">
    <property type="entry name" value="HH_MFP_RND"/>
    <property type="match status" value="1"/>
</dbReference>
<evidence type="ECO:0000313" key="5">
    <source>
        <dbReference type="EMBL" id="SJZ95780.1"/>
    </source>
</evidence>
<dbReference type="Gene3D" id="2.40.50.100">
    <property type="match status" value="1"/>
</dbReference>
<organism evidence="5 6">
    <name type="scientific">Consotaella salsifontis</name>
    <dbReference type="NCBI Taxonomy" id="1365950"/>
    <lineage>
        <taxon>Bacteria</taxon>
        <taxon>Pseudomonadati</taxon>
        <taxon>Pseudomonadota</taxon>
        <taxon>Alphaproteobacteria</taxon>
        <taxon>Hyphomicrobiales</taxon>
        <taxon>Aurantimonadaceae</taxon>
        <taxon>Consotaella</taxon>
    </lineage>
</organism>
<dbReference type="SUPFAM" id="SSF111369">
    <property type="entry name" value="HlyD-like secretion proteins"/>
    <property type="match status" value="2"/>
</dbReference>
<name>A0A1T4PW45_9HYPH</name>
<evidence type="ECO:0000259" key="4">
    <source>
        <dbReference type="Pfam" id="PF25963"/>
    </source>
</evidence>
<evidence type="ECO:0000256" key="1">
    <source>
        <dbReference type="SAM" id="Coils"/>
    </source>
</evidence>
<evidence type="ECO:0000259" key="2">
    <source>
        <dbReference type="Pfam" id="PF25876"/>
    </source>
</evidence>
<feature type="domain" description="Multidrug resistance protein MdtA-like barrel-sandwich hybrid" evidence="3">
    <location>
        <begin position="50"/>
        <end position="245"/>
    </location>
</feature>
<accession>A0A1T4PW45</accession>
<reference evidence="5 6" key="1">
    <citation type="submission" date="2017-02" db="EMBL/GenBank/DDBJ databases">
        <authorList>
            <person name="Peterson S.W."/>
        </authorList>
    </citation>
    <scope>NUCLEOTIDE SEQUENCE [LARGE SCALE GENOMIC DNA]</scope>
    <source>
        <strain evidence="5 6">USBA 369</strain>
    </source>
</reference>
<keyword evidence="6" id="KW-1185">Reference proteome</keyword>
<dbReference type="PANTHER" id="PTHR30386:SF24">
    <property type="entry name" value="MULTIDRUG RESISTANCE EFFLUX PUMP"/>
    <property type="match status" value="1"/>
</dbReference>
<feature type="domain" description="Multidrug resistance protein MdtA-like alpha-helical hairpin" evidence="2">
    <location>
        <begin position="118"/>
        <end position="185"/>
    </location>
</feature>